<evidence type="ECO:0000256" key="1">
    <source>
        <dbReference type="ARBA" id="ARBA00005147"/>
    </source>
</evidence>
<dbReference type="Gene3D" id="3.30.465.10">
    <property type="match status" value="1"/>
</dbReference>
<dbReference type="InterPro" id="IPR006093">
    <property type="entry name" value="Oxy_OxRdtase_FAD_BS"/>
</dbReference>
<evidence type="ECO:0000313" key="6">
    <source>
        <dbReference type="EMBL" id="GHH88181.1"/>
    </source>
</evidence>
<dbReference type="Proteomes" id="UP000603708">
    <property type="component" value="Unassembled WGS sequence"/>
</dbReference>
<dbReference type="InterPro" id="IPR016166">
    <property type="entry name" value="FAD-bd_PCMH"/>
</dbReference>
<dbReference type="GO" id="GO:0016020">
    <property type="term" value="C:membrane"/>
    <property type="evidence" value="ECO:0007669"/>
    <property type="project" value="InterPro"/>
</dbReference>
<evidence type="ECO:0000256" key="3">
    <source>
        <dbReference type="ARBA" id="ARBA00022644"/>
    </source>
</evidence>
<name>A0A919LAL4_9ACTN</name>
<dbReference type="InterPro" id="IPR016171">
    <property type="entry name" value="Vanillyl_alc_oxidase_C-sub2"/>
</dbReference>
<dbReference type="GO" id="GO:0019853">
    <property type="term" value="P:L-ascorbic acid biosynthetic process"/>
    <property type="evidence" value="ECO:0007669"/>
    <property type="project" value="UniProtKB-KW"/>
</dbReference>
<dbReference type="RefSeq" id="WP_189938619.1">
    <property type="nucleotide sequence ID" value="NZ_BNCD01000033.1"/>
</dbReference>
<dbReference type="InterPro" id="IPR006094">
    <property type="entry name" value="Oxid_FAD_bind_N"/>
</dbReference>
<dbReference type="InterPro" id="IPR016169">
    <property type="entry name" value="FAD-bd_PCMH_sub2"/>
</dbReference>
<dbReference type="Gene3D" id="3.30.70.2520">
    <property type="match status" value="1"/>
</dbReference>
<evidence type="ECO:0000313" key="7">
    <source>
        <dbReference type="Proteomes" id="UP000603708"/>
    </source>
</evidence>
<proteinExistence type="inferred from homology"/>
<dbReference type="PANTHER" id="PTHR43762">
    <property type="entry name" value="L-GULONOLACTONE OXIDASE"/>
    <property type="match status" value="1"/>
</dbReference>
<sequence length="439" mass="47060">MAYGNSTAWRNWAGNVTARPVREVAPASVGELSAAVRKAAEDGLRVKAVGTGHSFTAAAATDGLLIRPGLLSGIRGIDRAAGTVTVGAGTPLKRLNAALAREGLSLTNMGDIMEQTVSGAISTGTHGTGRDSGSIAAQVRALELVTADGSVLGCSADGTEEERAVFAAARIGLGALGVISAVTFAVEPVFLLRAREEPMPFDRVTSEFDGLVAENEHFEFYWFPHTGNCNTKRNNRSAGPAAPLGKVSGWIEDELLSNGLFQAVNTLGRAVPATVPALAGLTSRALSARTYTDIPYKVFTSPRRVRFVEMEYALPRGALVAALRELKAMVDRSRLRISFPVEVRTAPADDITLSTASGRDSAYVAVHMYRGTPYQAYFTAAERIFTAHGGRPHWGKVHTRDAAYLSEVYPRFCEFTALRDRLDPDRVFGNDYLRRVLGD</sequence>
<organism evidence="6 7">
    <name type="scientific">Streptomyces sulfonofaciens</name>
    <dbReference type="NCBI Taxonomy" id="68272"/>
    <lineage>
        <taxon>Bacteria</taxon>
        <taxon>Bacillati</taxon>
        <taxon>Actinomycetota</taxon>
        <taxon>Actinomycetes</taxon>
        <taxon>Kitasatosporales</taxon>
        <taxon>Streptomycetaceae</taxon>
        <taxon>Streptomyces</taxon>
    </lineage>
</organism>
<accession>A0A919LAL4</accession>
<dbReference type="PANTHER" id="PTHR43762:SF1">
    <property type="entry name" value="D-ARABINONO-1,4-LACTONE OXIDASE"/>
    <property type="match status" value="1"/>
</dbReference>
<reference evidence="6" key="1">
    <citation type="journal article" date="2014" name="Int. J. Syst. Evol. Microbiol.">
        <title>Complete genome sequence of Corynebacterium casei LMG S-19264T (=DSM 44701T), isolated from a smear-ripened cheese.</title>
        <authorList>
            <consortium name="US DOE Joint Genome Institute (JGI-PGF)"/>
            <person name="Walter F."/>
            <person name="Albersmeier A."/>
            <person name="Kalinowski J."/>
            <person name="Ruckert C."/>
        </authorList>
    </citation>
    <scope>NUCLEOTIDE SEQUENCE</scope>
    <source>
        <strain evidence="6">JCM 5069</strain>
    </source>
</reference>
<gene>
    <name evidence="6" type="ORF">GCM10018793_66800</name>
</gene>
<reference evidence="6" key="2">
    <citation type="submission" date="2020-09" db="EMBL/GenBank/DDBJ databases">
        <authorList>
            <person name="Sun Q."/>
            <person name="Ohkuma M."/>
        </authorList>
    </citation>
    <scope>NUCLEOTIDE SEQUENCE</scope>
    <source>
        <strain evidence="6">JCM 5069</strain>
    </source>
</reference>
<comment type="caution">
    <text evidence="6">The sequence shown here is derived from an EMBL/GenBank/DDBJ whole genome shotgun (WGS) entry which is preliminary data.</text>
</comment>
<comment type="similarity">
    <text evidence="2">Belongs to the oxygen-dependent FAD-linked oxidoreductase family.</text>
</comment>
<dbReference type="Gene3D" id="1.10.45.10">
    <property type="entry name" value="Vanillyl-alcohol Oxidase, Chain A, domain 4"/>
    <property type="match status" value="1"/>
</dbReference>
<dbReference type="PIRSF" id="PIRSF000136">
    <property type="entry name" value="LGO_GLO"/>
    <property type="match status" value="1"/>
</dbReference>
<evidence type="ECO:0000256" key="4">
    <source>
        <dbReference type="ARBA" id="ARBA00023002"/>
    </source>
</evidence>
<dbReference type="InterPro" id="IPR007173">
    <property type="entry name" value="ALO_C"/>
</dbReference>
<dbReference type="InterPro" id="IPR010031">
    <property type="entry name" value="FAD_lactone_oxidase-like"/>
</dbReference>
<dbReference type="GO" id="GO:0003885">
    <property type="term" value="F:D-arabinono-1,4-lactone oxidase activity"/>
    <property type="evidence" value="ECO:0007669"/>
    <property type="project" value="InterPro"/>
</dbReference>
<dbReference type="PROSITE" id="PS00862">
    <property type="entry name" value="OX2_COVAL_FAD"/>
    <property type="match status" value="1"/>
</dbReference>
<dbReference type="NCBIfam" id="TIGR01679">
    <property type="entry name" value="bact_FAD_ox"/>
    <property type="match status" value="1"/>
</dbReference>
<dbReference type="PROSITE" id="PS51387">
    <property type="entry name" value="FAD_PCMH"/>
    <property type="match status" value="1"/>
</dbReference>
<feature type="domain" description="FAD-binding PCMH-type" evidence="5">
    <location>
        <begin position="16"/>
        <end position="189"/>
    </location>
</feature>
<dbReference type="InterPro" id="IPR016167">
    <property type="entry name" value="FAD-bd_PCMH_sub1"/>
</dbReference>
<dbReference type="Pfam" id="PF01565">
    <property type="entry name" value="FAD_binding_4"/>
    <property type="match status" value="1"/>
</dbReference>
<dbReference type="Gene3D" id="3.30.43.10">
    <property type="entry name" value="Uridine Diphospho-n-acetylenolpyruvylglucosamine Reductase, domain 2"/>
    <property type="match status" value="1"/>
</dbReference>
<dbReference type="SUPFAM" id="SSF56176">
    <property type="entry name" value="FAD-binding/transporter-associated domain-like"/>
    <property type="match status" value="1"/>
</dbReference>
<dbReference type="GO" id="GO:0071949">
    <property type="term" value="F:FAD binding"/>
    <property type="evidence" value="ECO:0007669"/>
    <property type="project" value="InterPro"/>
</dbReference>
<keyword evidence="4" id="KW-0560">Oxidoreductase</keyword>
<dbReference type="GO" id="GO:0080049">
    <property type="term" value="F:L-gulono-1,4-lactone dehydrogenase activity"/>
    <property type="evidence" value="ECO:0007669"/>
    <property type="project" value="TreeGrafter"/>
</dbReference>
<keyword evidence="3" id="KW-0060">Ascorbate biosynthesis</keyword>
<keyword evidence="7" id="KW-1185">Reference proteome</keyword>
<dbReference type="EMBL" id="BNCD01000033">
    <property type="protein sequence ID" value="GHH88181.1"/>
    <property type="molecule type" value="Genomic_DNA"/>
</dbReference>
<dbReference type="InterPro" id="IPR036318">
    <property type="entry name" value="FAD-bd_PCMH-like_sf"/>
</dbReference>
<dbReference type="AlphaFoldDB" id="A0A919LAL4"/>
<evidence type="ECO:0000256" key="2">
    <source>
        <dbReference type="ARBA" id="ARBA00005466"/>
    </source>
</evidence>
<protein>
    <submittedName>
        <fullName evidence="6">FAD-linked oxidoreductase</fullName>
    </submittedName>
</protein>
<comment type="pathway">
    <text evidence="1">Cofactor biosynthesis; L-ascorbate biosynthesis.</text>
</comment>
<evidence type="ECO:0000259" key="5">
    <source>
        <dbReference type="PROSITE" id="PS51387"/>
    </source>
</evidence>
<dbReference type="Pfam" id="PF04030">
    <property type="entry name" value="ALO"/>
    <property type="match status" value="1"/>
</dbReference>